<protein>
    <recommendedName>
        <fullName evidence="1">UDP-glucose/GDP-mannose dehydrogenase N-terminal domain-containing protein</fullName>
    </recommendedName>
</protein>
<comment type="caution">
    <text evidence="2">The sequence shown here is derived from an EMBL/GenBank/DDBJ whole genome shotgun (WGS) entry which is preliminary data.</text>
</comment>
<dbReference type="SUPFAM" id="SSF51735">
    <property type="entry name" value="NAD(P)-binding Rossmann-fold domains"/>
    <property type="match status" value="1"/>
</dbReference>
<dbReference type="EMBL" id="BARU01017892">
    <property type="protein sequence ID" value="GAH50033.1"/>
    <property type="molecule type" value="Genomic_DNA"/>
</dbReference>
<feature type="non-terminal residue" evidence="2">
    <location>
        <position position="184"/>
    </location>
</feature>
<dbReference type="GO" id="GO:0016628">
    <property type="term" value="F:oxidoreductase activity, acting on the CH-CH group of donors, NAD or NADP as acceptor"/>
    <property type="evidence" value="ECO:0007669"/>
    <property type="project" value="InterPro"/>
</dbReference>
<dbReference type="GO" id="GO:0051287">
    <property type="term" value="F:NAD binding"/>
    <property type="evidence" value="ECO:0007669"/>
    <property type="project" value="InterPro"/>
</dbReference>
<dbReference type="AlphaFoldDB" id="X1HXN1"/>
<dbReference type="InterPro" id="IPR036291">
    <property type="entry name" value="NAD(P)-bd_dom_sf"/>
</dbReference>
<dbReference type="Gene3D" id="3.40.50.720">
    <property type="entry name" value="NAD(P)-binding Rossmann-like Domain"/>
    <property type="match status" value="1"/>
</dbReference>
<sequence>MAQNIAVIGTGYVGLVVAVGLADFGNTLVGVDIDDGKVAKLNAGISTIYEQGIQEYLKGNIKAGRLSFTTGIDRAIQKSGAVFISVGTPQTVEGSAGLSQVESVLEAIARNLNRYKAKSTVSIGTNRRIKEELTKKAGDKNFDVVSNPEFLREGRAIQDFFHPDRVVIGYESKKARKIMEEIYR</sequence>
<evidence type="ECO:0000313" key="2">
    <source>
        <dbReference type="EMBL" id="GAH50033.1"/>
    </source>
</evidence>
<organism evidence="2">
    <name type="scientific">marine sediment metagenome</name>
    <dbReference type="NCBI Taxonomy" id="412755"/>
    <lineage>
        <taxon>unclassified sequences</taxon>
        <taxon>metagenomes</taxon>
        <taxon>ecological metagenomes</taxon>
    </lineage>
</organism>
<dbReference type="PIRSF" id="PIRSF500136">
    <property type="entry name" value="UDP_ManNAc_DH"/>
    <property type="match status" value="1"/>
</dbReference>
<accession>X1HXN1</accession>
<dbReference type="PANTHER" id="PTHR43750:SF3">
    <property type="entry name" value="UDP-GLUCOSE 6-DEHYDROGENASE TUAD"/>
    <property type="match status" value="1"/>
</dbReference>
<dbReference type="Pfam" id="PF03721">
    <property type="entry name" value="UDPG_MGDP_dh_N"/>
    <property type="match status" value="1"/>
</dbReference>
<feature type="domain" description="UDP-glucose/GDP-mannose dehydrogenase N-terminal" evidence="1">
    <location>
        <begin position="4"/>
        <end position="182"/>
    </location>
</feature>
<name>X1HXN1_9ZZZZ</name>
<dbReference type="InterPro" id="IPR017476">
    <property type="entry name" value="UDP-Glc/GDP-Man"/>
</dbReference>
<dbReference type="GO" id="GO:0016616">
    <property type="term" value="F:oxidoreductase activity, acting on the CH-OH group of donors, NAD or NADP as acceptor"/>
    <property type="evidence" value="ECO:0007669"/>
    <property type="project" value="InterPro"/>
</dbReference>
<reference evidence="2" key="1">
    <citation type="journal article" date="2014" name="Front. Microbiol.">
        <title>High frequency of phylogenetically diverse reductive dehalogenase-homologous genes in deep subseafloor sedimentary metagenomes.</title>
        <authorList>
            <person name="Kawai M."/>
            <person name="Futagami T."/>
            <person name="Toyoda A."/>
            <person name="Takaki Y."/>
            <person name="Nishi S."/>
            <person name="Hori S."/>
            <person name="Arai W."/>
            <person name="Tsubouchi T."/>
            <person name="Morono Y."/>
            <person name="Uchiyama I."/>
            <person name="Ito T."/>
            <person name="Fujiyama A."/>
            <person name="Inagaki F."/>
            <person name="Takami H."/>
        </authorList>
    </citation>
    <scope>NUCLEOTIDE SEQUENCE</scope>
    <source>
        <strain evidence="2">Expedition CK06-06</strain>
    </source>
</reference>
<evidence type="ECO:0000259" key="1">
    <source>
        <dbReference type="Pfam" id="PF03721"/>
    </source>
</evidence>
<dbReference type="PANTHER" id="PTHR43750">
    <property type="entry name" value="UDP-GLUCOSE 6-DEHYDROGENASE TUAD"/>
    <property type="match status" value="1"/>
</dbReference>
<dbReference type="InterPro" id="IPR001732">
    <property type="entry name" value="UDP-Glc/GDP-Man_DH_N"/>
</dbReference>
<dbReference type="InterPro" id="IPR028359">
    <property type="entry name" value="UDP_ManNAc/GlcNAc_DH"/>
</dbReference>
<dbReference type="GO" id="GO:0000271">
    <property type="term" value="P:polysaccharide biosynthetic process"/>
    <property type="evidence" value="ECO:0007669"/>
    <property type="project" value="InterPro"/>
</dbReference>
<proteinExistence type="predicted"/>
<dbReference type="PIRSF" id="PIRSF000124">
    <property type="entry name" value="UDPglc_GDPman_dh"/>
    <property type="match status" value="1"/>
</dbReference>
<gene>
    <name evidence="2" type="ORF">S03H2_29626</name>
</gene>